<accession>V4A447</accession>
<protein>
    <submittedName>
        <fullName evidence="3">Uncharacterized protein</fullName>
    </submittedName>
</protein>
<keyword evidence="1" id="KW-0175">Coiled coil</keyword>
<reference evidence="3 4" key="1">
    <citation type="journal article" date="2013" name="Nature">
        <title>Insights into bilaterian evolution from three spiralian genomes.</title>
        <authorList>
            <person name="Simakov O."/>
            <person name="Marletaz F."/>
            <person name="Cho S.J."/>
            <person name="Edsinger-Gonzales E."/>
            <person name="Havlak P."/>
            <person name="Hellsten U."/>
            <person name="Kuo D.H."/>
            <person name="Larsson T."/>
            <person name="Lv J."/>
            <person name="Arendt D."/>
            <person name="Savage R."/>
            <person name="Osoegawa K."/>
            <person name="de Jong P."/>
            <person name="Grimwood J."/>
            <person name="Chapman J.A."/>
            <person name="Shapiro H."/>
            <person name="Aerts A."/>
            <person name="Otillar R.P."/>
            <person name="Terry A.Y."/>
            <person name="Boore J.L."/>
            <person name="Grigoriev I.V."/>
            <person name="Lindberg D.R."/>
            <person name="Seaver E.C."/>
            <person name="Weisblat D.A."/>
            <person name="Putnam N.H."/>
            <person name="Rokhsar D.S."/>
        </authorList>
    </citation>
    <scope>NUCLEOTIDE SEQUENCE [LARGE SCALE GENOMIC DNA]</scope>
</reference>
<evidence type="ECO:0000256" key="1">
    <source>
        <dbReference type="SAM" id="Coils"/>
    </source>
</evidence>
<dbReference type="HOGENOM" id="CLU_779109_0_0_1"/>
<name>V4A447_LOTGI</name>
<keyword evidence="4" id="KW-1185">Reference proteome</keyword>
<organism evidence="3 4">
    <name type="scientific">Lottia gigantea</name>
    <name type="common">Giant owl limpet</name>
    <dbReference type="NCBI Taxonomy" id="225164"/>
    <lineage>
        <taxon>Eukaryota</taxon>
        <taxon>Metazoa</taxon>
        <taxon>Spiralia</taxon>
        <taxon>Lophotrochozoa</taxon>
        <taxon>Mollusca</taxon>
        <taxon>Gastropoda</taxon>
        <taxon>Patellogastropoda</taxon>
        <taxon>Lottioidea</taxon>
        <taxon>Lottiidae</taxon>
        <taxon>Lottia</taxon>
    </lineage>
</organism>
<evidence type="ECO:0000256" key="2">
    <source>
        <dbReference type="SAM" id="MobiDB-lite"/>
    </source>
</evidence>
<dbReference type="GeneID" id="20236144"/>
<gene>
    <name evidence="3" type="ORF">LOTGIDRAFT_153901</name>
</gene>
<dbReference type="AlphaFoldDB" id="V4A447"/>
<sequence>MSGSEETVADVHAGPSIEVDKTSELVDIKNKRKILKDRITRAINRVRESLRNNDTNIRRIKRELSEIKQDCETVITLNNSLYNLVLSSETIKLDKWDDDLLSTIFDVEEEIEDYITSLNRHNQSIRSPSPVDVPRNQDLLEANENDNLLNPTPSHVPVSPSIAESPPSNLSTTSEIHVQPELNHITHSTVSRETSRNATSSSPSNKPFDSWIDELKEYTGTDLSLAAAGASAGGAAGIAKAVNDKKAEAAANAEARRHNLAMEREARGGSGVGDILGTVKEFGQRFGEETKKTVKEGLSKLIDKIDTGEMKSINHGMDRDKFKKDCKAQWRNPDDHGYVFVNTRKPAGERVMTNIC</sequence>
<feature type="compositionally biased region" description="Polar residues" evidence="2">
    <location>
        <begin position="185"/>
        <end position="207"/>
    </location>
</feature>
<feature type="compositionally biased region" description="Polar residues" evidence="2">
    <location>
        <begin position="166"/>
        <end position="176"/>
    </location>
</feature>
<dbReference type="KEGG" id="lgi:LOTGIDRAFT_153901"/>
<evidence type="ECO:0000313" key="4">
    <source>
        <dbReference type="Proteomes" id="UP000030746"/>
    </source>
</evidence>
<dbReference type="OrthoDB" id="6352973at2759"/>
<feature type="coiled-coil region" evidence="1">
    <location>
        <begin position="25"/>
        <end position="70"/>
    </location>
</feature>
<feature type="region of interest" description="Disordered" evidence="2">
    <location>
        <begin position="144"/>
        <end position="208"/>
    </location>
</feature>
<dbReference type="CTD" id="20236144"/>
<dbReference type="RefSeq" id="XP_009058145.1">
    <property type="nucleotide sequence ID" value="XM_009059897.1"/>
</dbReference>
<dbReference type="EMBL" id="KB202283">
    <property type="protein sequence ID" value="ESO91457.1"/>
    <property type="molecule type" value="Genomic_DNA"/>
</dbReference>
<evidence type="ECO:0000313" key="3">
    <source>
        <dbReference type="EMBL" id="ESO91457.1"/>
    </source>
</evidence>
<proteinExistence type="predicted"/>
<dbReference type="Proteomes" id="UP000030746">
    <property type="component" value="Unassembled WGS sequence"/>
</dbReference>